<dbReference type="PROSITE" id="PS51257">
    <property type="entry name" value="PROKAR_LIPOPROTEIN"/>
    <property type="match status" value="1"/>
</dbReference>
<dbReference type="AlphaFoldDB" id="A0A370QF21"/>
<dbReference type="OrthoDB" id="1435294at2"/>
<gene>
    <name evidence="2" type="ORF">C8D94_102146</name>
</gene>
<keyword evidence="3" id="KW-1185">Reference proteome</keyword>
<reference evidence="2 3" key="1">
    <citation type="submission" date="2018-07" db="EMBL/GenBank/DDBJ databases">
        <title>Genomic Encyclopedia of Type Strains, Phase IV (KMG-IV): sequencing the most valuable type-strain genomes for metagenomic binning, comparative biology and taxonomic classification.</title>
        <authorList>
            <person name="Goeker M."/>
        </authorList>
    </citation>
    <scope>NUCLEOTIDE SEQUENCE [LARGE SCALE GENOMIC DNA]</scope>
    <source>
        <strain evidence="2 3">DSM 101478</strain>
    </source>
</reference>
<feature type="signal peptide" evidence="1">
    <location>
        <begin position="1"/>
        <end position="21"/>
    </location>
</feature>
<dbReference type="RefSeq" id="WP_147278509.1">
    <property type="nucleotide sequence ID" value="NZ_QRAO01000002.1"/>
</dbReference>
<feature type="chain" id="PRO_5016944138" evidence="1">
    <location>
        <begin position="22"/>
        <end position="202"/>
    </location>
</feature>
<dbReference type="EMBL" id="QRAO01000002">
    <property type="protein sequence ID" value="RDK86968.1"/>
    <property type="molecule type" value="Genomic_DNA"/>
</dbReference>
<dbReference type="Proteomes" id="UP000255317">
    <property type="component" value="Unassembled WGS sequence"/>
</dbReference>
<comment type="caution">
    <text evidence="2">The sequence shown here is derived from an EMBL/GenBank/DDBJ whole genome shotgun (WGS) entry which is preliminary data.</text>
</comment>
<proteinExistence type="predicted"/>
<organism evidence="2 3">
    <name type="scientific">Marinirhabdus gelatinilytica</name>
    <dbReference type="NCBI Taxonomy" id="1703343"/>
    <lineage>
        <taxon>Bacteria</taxon>
        <taxon>Pseudomonadati</taxon>
        <taxon>Bacteroidota</taxon>
        <taxon>Flavobacteriia</taxon>
        <taxon>Flavobacteriales</taxon>
        <taxon>Flavobacteriaceae</taxon>
    </lineage>
</organism>
<evidence type="ECO:0000313" key="2">
    <source>
        <dbReference type="EMBL" id="RDK86968.1"/>
    </source>
</evidence>
<sequence>MNYLKYIPAILFLIMTLSSCGNESNKVATEIENATQTIKNSKKVAESASGMQENIQLLRKMEHLTKEQWEAWLPETVLGMPSTTPQFNFLPGLGSCAANYKVGNKRIRVMVIDGAGEKGAGGVGPYRMSSKMDYDTEDKWGYTKSRMINGIKVKESYNKTGDSYSLSMFYNERFAVDVETHEIEQSELDQIVKGLNLNKLSN</sequence>
<evidence type="ECO:0000256" key="1">
    <source>
        <dbReference type="SAM" id="SignalP"/>
    </source>
</evidence>
<evidence type="ECO:0000313" key="3">
    <source>
        <dbReference type="Proteomes" id="UP000255317"/>
    </source>
</evidence>
<name>A0A370QF21_9FLAO</name>
<protein>
    <submittedName>
        <fullName evidence="2">Uncharacterized protein</fullName>
    </submittedName>
</protein>
<accession>A0A370QF21</accession>
<keyword evidence="1" id="KW-0732">Signal</keyword>